<sequence>MPDDYTDKRNGAYDAVTPVGKEPYFHAGDDGHLQQVWENPVPLRLAREATPPLNPRTGRNPAR</sequence>
<keyword evidence="2" id="KW-1185">Reference proteome</keyword>
<protein>
    <submittedName>
        <fullName evidence="1">Uncharacterized protein</fullName>
    </submittedName>
</protein>
<reference evidence="1 2" key="1">
    <citation type="submission" date="2019-02" db="EMBL/GenBank/DDBJ databases">
        <title>Emended description of the genus Rhodopseudomonas and description of Rhodopseudomonas albus sp. nov., a non-phototrophic, heavy-metal-tolerant bacterium isolated from garden soil.</title>
        <authorList>
            <person name="Bao Z."/>
            <person name="Cao W.W."/>
            <person name="Sato Y."/>
            <person name="Nishizawa T."/>
            <person name="Zhao J."/>
            <person name="Guo Y."/>
            <person name="Ohta H."/>
        </authorList>
    </citation>
    <scope>NUCLEOTIDE SEQUENCE [LARGE SCALE GENOMIC DNA]</scope>
    <source>
        <strain evidence="1 2">SK50-23</strain>
    </source>
</reference>
<organism evidence="1 2">
    <name type="scientific">Tardiphaga alba</name>
    <dbReference type="NCBI Taxonomy" id="340268"/>
    <lineage>
        <taxon>Bacteria</taxon>
        <taxon>Pseudomonadati</taxon>
        <taxon>Pseudomonadota</taxon>
        <taxon>Alphaproteobacteria</taxon>
        <taxon>Hyphomicrobiales</taxon>
        <taxon>Nitrobacteraceae</taxon>
        <taxon>Tardiphaga</taxon>
    </lineage>
</organism>
<evidence type="ECO:0000313" key="2">
    <source>
        <dbReference type="Proteomes" id="UP000682843"/>
    </source>
</evidence>
<name>A0ABX8A6U7_9BRAD</name>
<dbReference type="RefSeq" id="WP_211911675.1">
    <property type="nucleotide sequence ID" value="NZ_CP036498.1"/>
</dbReference>
<accession>A0ABX8A6U7</accession>
<dbReference type="EMBL" id="CP036498">
    <property type="protein sequence ID" value="QUS38140.1"/>
    <property type="molecule type" value="Genomic_DNA"/>
</dbReference>
<dbReference type="Proteomes" id="UP000682843">
    <property type="component" value="Chromosome"/>
</dbReference>
<proteinExistence type="predicted"/>
<evidence type="ECO:0000313" key="1">
    <source>
        <dbReference type="EMBL" id="QUS38140.1"/>
    </source>
</evidence>
<gene>
    <name evidence="1" type="ORF">RPMA_04215</name>
</gene>